<evidence type="ECO:0000313" key="6">
    <source>
        <dbReference type="Proteomes" id="UP000003861"/>
    </source>
</evidence>
<dbReference type="PANTHER" id="PTHR43110:SF1">
    <property type="entry name" value="THIOL PEROXIDASE"/>
    <property type="match status" value="1"/>
</dbReference>
<dbReference type="PROSITE" id="PS51352">
    <property type="entry name" value="THIOREDOXIN_2"/>
    <property type="match status" value="1"/>
</dbReference>
<evidence type="ECO:0000256" key="2">
    <source>
        <dbReference type="SAM" id="MobiDB-lite"/>
    </source>
</evidence>
<reference evidence="4 7" key="3">
    <citation type="journal article" date="2014" name="Environ. Microbiol.">
        <title>Halorhabdus tiamatea: proteogenomics and glycosidase activity measurements identify the first cultivated euryarchaeon from a deep-sea anoxic brine lake as potential polysaccharide degrader.</title>
        <authorList>
            <person name="Werner J."/>
            <person name="Ferrer M."/>
            <person name="Michel G."/>
            <person name="Mann A.J."/>
            <person name="Huang S."/>
            <person name="Juarez S."/>
            <person name="Ciordia S."/>
            <person name="Albar J.P."/>
            <person name="Alcaide M."/>
            <person name="La Cono V."/>
            <person name="Yakimov M.M."/>
            <person name="Antunes A."/>
            <person name="Taborda M."/>
            <person name="Da Costa M.S."/>
            <person name="Amann R.I."/>
            <person name="Gloeckner F.O."/>
            <person name="Golyshina O.V."/>
            <person name="Golyshin P.N."/>
            <person name="Teeling H."/>
        </authorList>
    </citation>
    <scope>NUCLEOTIDE SEQUENCE [LARGE SCALE GENOMIC DNA]</scope>
    <source>
        <strain evidence="7">SARL4B</strain>
        <strain evidence="4">Type strain: SARL4B</strain>
    </source>
</reference>
<dbReference type="EMBL" id="HF571520">
    <property type="protein sequence ID" value="CCQ33345.1"/>
    <property type="molecule type" value="Genomic_DNA"/>
</dbReference>
<evidence type="ECO:0000313" key="4">
    <source>
        <dbReference type="EMBL" id="CCQ33345.1"/>
    </source>
</evidence>
<dbReference type="GO" id="GO:0004601">
    <property type="term" value="F:peroxidase activity"/>
    <property type="evidence" value="ECO:0007669"/>
    <property type="project" value="UniProtKB-KW"/>
</dbReference>
<dbReference type="PANTHER" id="PTHR43110">
    <property type="entry name" value="THIOL PEROXIDASE"/>
    <property type="match status" value="1"/>
</dbReference>
<feature type="region of interest" description="Disordered" evidence="2">
    <location>
        <begin position="253"/>
        <end position="272"/>
    </location>
</feature>
<dbReference type="InterPro" id="IPR036249">
    <property type="entry name" value="Thioredoxin-like_sf"/>
</dbReference>
<keyword evidence="5" id="KW-0575">Peroxidase</keyword>
<dbReference type="EC" id="1.11.1.15" evidence="5"/>
<keyword evidence="5" id="KW-0503">Monooxygenase</keyword>
<dbReference type="GO" id="GO:0004497">
    <property type="term" value="F:monooxygenase activity"/>
    <property type="evidence" value="ECO:0007669"/>
    <property type="project" value="UniProtKB-KW"/>
</dbReference>
<feature type="compositionally biased region" description="Acidic residues" evidence="2">
    <location>
        <begin position="365"/>
        <end position="377"/>
    </location>
</feature>
<keyword evidence="5" id="KW-0560">Oxidoreductase</keyword>
<dbReference type="KEGG" id="hti:HTIA_1209"/>
<keyword evidence="7" id="KW-1185">Reference proteome</keyword>
<dbReference type="InterPro" id="IPR050455">
    <property type="entry name" value="Tpx_Peroxidase_subfamily"/>
</dbReference>
<dbReference type="eggNOG" id="arCOG00310">
    <property type="taxonomic scope" value="Archaea"/>
</dbReference>
<organism evidence="5 6">
    <name type="scientific">Halorhabdus tiamatea SARL4B</name>
    <dbReference type="NCBI Taxonomy" id="1033806"/>
    <lineage>
        <taxon>Archaea</taxon>
        <taxon>Methanobacteriati</taxon>
        <taxon>Methanobacteriota</taxon>
        <taxon>Stenosarchaea group</taxon>
        <taxon>Halobacteria</taxon>
        <taxon>Halobacteriales</taxon>
        <taxon>Haloarculaceae</taxon>
        <taxon>Halorhabdus</taxon>
    </lineage>
</organism>
<dbReference type="InterPro" id="IPR000866">
    <property type="entry name" value="AhpC/TSA"/>
</dbReference>
<dbReference type="HOGENOM" id="CLU_040129_0_0_2"/>
<dbReference type="InterPro" id="IPR013766">
    <property type="entry name" value="Thioredoxin_domain"/>
</dbReference>
<proteinExistence type="predicted"/>
<feature type="region of interest" description="Disordered" evidence="2">
    <location>
        <begin position="333"/>
        <end position="445"/>
    </location>
</feature>
<dbReference type="AlphaFoldDB" id="F7PIT7"/>
<dbReference type="GeneID" id="23800233"/>
<dbReference type="RefSeq" id="WP_008525582.1">
    <property type="nucleotide sequence ID" value="NC_021921.1"/>
</dbReference>
<feature type="domain" description="Thioredoxin" evidence="3">
    <location>
        <begin position="2"/>
        <end position="157"/>
    </location>
</feature>
<dbReference type="STRING" id="1033806.HTIA_1209"/>
<reference evidence="5 6" key="2">
    <citation type="journal article" date="2013" name="PLoS ONE">
        <title>INDIGO - INtegrated Data Warehouse of MIcrobial GenOmes with Examples from the Red Sea Extremophiles.</title>
        <authorList>
            <person name="Alam I."/>
            <person name="Antunes A."/>
            <person name="Kamau A.A."/>
            <person name="Ba Alawi W."/>
            <person name="Kalkatawi M."/>
            <person name="Stingl U."/>
            <person name="Bajic V.B."/>
        </authorList>
    </citation>
    <scope>NUCLEOTIDE SEQUENCE [LARGE SCALE GENOMIC DNA]</scope>
    <source>
        <strain evidence="5 6">SARL4B</strain>
    </source>
</reference>
<evidence type="ECO:0000256" key="1">
    <source>
        <dbReference type="ARBA" id="ARBA00023284"/>
    </source>
</evidence>
<accession>F7PIT7</accession>
<reference evidence="5 6" key="1">
    <citation type="journal article" date="2011" name="J. Bacteriol.">
        <title>Genome sequence of Halorhabdus tiamatea, the first archaeon isolated from a deep-sea anoxic brine lake.</title>
        <authorList>
            <person name="Antunes A."/>
            <person name="Alam I."/>
            <person name="Bajic V.B."/>
            <person name="Stingl U."/>
        </authorList>
    </citation>
    <scope>NUCLEOTIDE SEQUENCE [LARGE SCALE GENOMIC DNA]</scope>
    <source>
        <strain evidence="5 6">SARL4B</strain>
    </source>
</reference>
<name>F7PIT7_9EURY</name>
<dbReference type="EMBL" id="AFNT02000033">
    <property type="protein sequence ID" value="ERJ05428.1"/>
    <property type="molecule type" value="Genomic_DNA"/>
</dbReference>
<gene>
    <name evidence="5" type="primary">hyrA</name>
    <name evidence="5" type="ORF">HLRTI_002583</name>
    <name evidence="4" type="ORF">HTIA_1209</name>
</gene>
<feature type="compositionally biased region" description="Acidic residues" evidence="2">
    <location>
        <begin position="333"/>
        <end position="344"/>
    </location>
</feature>
<dbReference type="Pfam" id="PF00578">
    <property type="entry name" value="AhpC-TSA"/>
    <property type="match status" value="1"/>
</dbReference>
<feature type="compositionally biased region" description="Low complexity" evidence="2">
    <location>
        <begin position="378"/>
        <end position="393"/>
    </location>
</feature>
<dbReference type="Proteomes" id="UP000003861">
    <property type="component" value="Unassembled WGS sequence"/>
</dbReference>
<dbReference type="OrthoDB" id="6924at2157"/>
<sequence length="463" mass="49702">MLSPGEQPPAFTLPAVVEGDVETLSLAEYLGDRIVILAFYPGDFNPACGEESDLEELDLFTMQPDVAVIGVAPDTVFSHRAFAEEYDLAIPLAADTRGEVAEAYGVAFEDDHGQHLAERAVFVVDLDGVVQYAWSSQDLQQVPPAEPIQRAVGEIGGDRAAVSRYRVAHAHYVEGRRTFTSAMGEFEDHDWMVSRSDFQRAREEFTTATDQFATAGRFVDDDRLSDHFERARRKANALWGAADWLADAADAFSSGDGEEGTAYRNDAESPLETARDLAEPLDPDDITVEDDAVNIDPDALADDATTSAMEAIRSELDGEVAGGVDLELGEETIETEDNSDDDPAPEGPDTEAARRMREYAGVGMDIDDPDGAEDDQIADALAAADDGAGTDTEANPENAGGNHDDGEETTAGPNRSPTPDNAAEECAPSNEGEADDAETDVTEEEIEEIAEELQSQNGEDGQS</sequence>
<evidence type="ECO:0000259" key="3">
    <source>
        <dbReference type="PROSITE" id="PS51352"/>
    </source>
</evidence>
<dbReference type="Proteomes" id="UP000015381">
    <property type="component" value="Chromosome I"/>
</dbReference>
<dbReference type="Gene3D" id="3.40.30.10">
    <property type="entry name" value="Glutaredoxin"/>
    <property type="match status" value="1"/>
</dbReference>
<feature type="compositionally biased region" description="Acidic residues" evidence="2">
    <location>
        <begin position="432"/>
        <end position="445"/>
    </location>
</feature>
<protein>
    <submittedName>
        <fullName evidence="4">Alkyl hydroperoxide reductase subunit C / thiol-specific antioxidant family protein</fullName>
    </submittedName>
    <submittedName>
        <fullName evidence="5">Monooxygenase protein</fullName>
        <ecNumber evidence="5">1.11.1.15</ecNumber>
    </submittedName>
</protein>
<dbReference type="SUPFAM" id="SSF52833">
    <property type="entry name" value="Thioredoxin-like"/>
    <property type="match status" value="1"/>
</dbReference>
<keyword evidence="1" id="KW-0676">Redox-active center</keyword>
<evidence type="ECO:0000313" key="5">
    <source>
        <dbReference type="EMBL" id="ERJ05428.1"/>
    </source>
</evidence>
<evidence type="ECO:0000313" key="7">
    <source>
        <dbReference type="Proteomes" id="UP000015381"/>
    </source>
</evidence>